<organism evidence="2 3">
    <name type="scientific">Torulaspora globosa</name>
    <dbReference type="NCBI Taxonomy" id="48254"/>
    <lineage>
        <taxon>Eukaryota</taxon>
        <taxon>Fungi</taxon>
        <taxon>Dikarya</taxon>
        <taxon>Ascomycota</taxon>
        <taxon>Saccharomycotina</taxon>
        <taxon>Saccharomycetes</taxon>
        <taxon>Saccharomycetales</taxon>
        <taxon>Saccharomycetaceae</taxon>
        <taxon>Torulaspora</taxon>
    </lineage>
</organism>
<dbReference type="EMBL" id="CP059250">
    <property type="protein sequence ID" value="QLL33314.1"/>
    <property type="molecule type" value="Genomic_DNA"/>
</dbReference>
<keyword evidence="3" id="KW-1185">Reference proteome</keyword>
<evidence type="ECO:0000313" key="3">
    <source>
        <dbReference type="Proteomes" id="UP000515788"/>
    </source>
</evidence>
<gene>
    <name evidence="2" type="ORF">HG536_0E02250</name>
</gene>
<reference evidence="2 3" key="1">
    <citation type="submission" date="2020-06" db="EMBL/GenBank/DDBJ databases">
        <title>The yeast mating-type switching endonuclease HO is a domesticated member of an unorthodox homing genetic element family.</title>
        <authorList>
            <person name="Coughlan A.Y."/>
            <person name="Lombardi L."/>
            <person name="Braun-Galleani S."/>
            <person name="Martos A.R."/>
            <person name="Galeote V."/>
            <person name="Bigey F."/>
            <person name="Dequin S."/>
            <person name="Byrne K.P."/>
            <person name="Wolfe K.H."/>
        </authorList>
    </citation>
    <scope>NUCLEOTIDE SEQUENCE [LARGE SCALE GENOMIC DNA]</scope>
    <source>
        <strain evidence="2 3">CBS764</strain>
    </source>
</reference>
<proteinExistence type="predicted"/>
<dbReference type="RefSeq" id="XP_037139988.1">
    <property type="nucleotide sequence ID" value="XM_037284092.1"/>
</dbReference>
<dbReference type="Proteomes" id="UP000515788">
    <property type="component" value="Chromosome 5"/>
</dbReference>
<evidence type="ECO:0000259" key="1">
    <source>
        <dbReference type="PROSITE" id="PS50250"/>
    </source>
</evidence>
<dbReference type="PROSITE" id="PS50250">
    <property type="entry name" value="PCI"/>
    <property type="match status" value="1"/>
</dbReference>
<dbReference type="GeneID" id="59326510"/>
<feature type="domain" description="PCI" evidence="1">
    <location>
        <begin position="348"/>
        <end position="527"/>
    </location>
</feature>
<dbReference type="InterPro" id="IPR000717">
    <property type="entry name" value="PCI_dom"/>
</dbReference>
<sequence>MSDEEDGNANYDDFMMSDEEVDIVEMEEETDEEDGCFTGESEFNVEASTNEILGALDERELERLCDEALSFMEDQDFKRSRDLLQEVQHNTDKHKTELTAIVWRWRLLSQIARSWLFEIHYNGIDDRTFRGTLDAFRALVDHLDRTELLNGDLVRRTLTDLLHELCPSSKRDFLFAVELIADDSMAWKMQLRLQCIALLQASPRLGEATLTDEVRDTIELKRITAKVWSDRLDKGHIDLRDIQKIQESCCETSIEEATNDQHYADKIGLVLQCHIFNYLSGHGDLPRDLFSRLIEQLELFSSNSLSVSQHLGLMIQLSTVRALVMLSGLGRDESRIELPLFYRDIRALREQFWSCLQQMEEIGGSRQNFSSLFEQFILSGFIFCSMILHRRMHDQINPFDLEQLKVALEAPSIRLLRTIYHNFLQLDLRKLHEAIQQLSGVRELLKRLIDNIYYLGQLAKLWEQIAPVYSCISLKDIQNMLEIDATLRVSRDELLTVLMTSILNNTAKIYYKLDLTRDLVYFGDEYRVQLCSHPKKSFVNKTVVTESGVKLSHLEIANNIGVFDQPCSLKGLDSCAFFDKIQRSRDHIQAAERQDHSKLHVSGARCSEKYEELASLATELLTFSDIK</sequence>
<evidence type="ECO:0000313" key="2">
    <source>
        <dbReference type="EMBL" id="QLL33314.1"/>
    </source>
</evidence>
<dbReference type="OrthoDB" id="4047547at2759"/>
<dbReference type="KEGG" id="tgb:HG536_0E02250"/>
<protein>
    <recommendedName>
        <fullName evidence="1">PCI domain-containing protein</fullName>
    </recommendedName>
</protein>
<accession>A0A7G3ZIH8</accession>
<name>A0A7G3ZIH8_9SACH</name>
<dbReference type="AlphaFoldDB" id="A0A7G3ZIH8"/>